<protein>
    <submittedName>
        <fullName evidence="2">Uncharacterized protein</fullName>
    </submittedName>
</protein>
<dbReference type="AlphaFoldDB" id="A0A2T2NKR9"/>
<gene>
    <name evidence="2" type="ORF">BS50DRAFT_404307</name>
</gene>
<dbReference type="Proteomes" id="UP000240883">
    <property type="component" value="Unassembled WGS sequence"/>
</dbReference>
<feature type="compositionally biased region" description="Polar residues" evidence="1">
    <location>
        <begin position="269"/>
        <end position="287"/>
    </location>
</feature>
<evidence type="ECO:0000313" key="2">
    <source>
        <dbReference type="EMBL" id="PSN66022.1"/>
    </source>
</evidence>
<name>A0A2T2NKR9_CORCC</name>
<dbReference type="EMBL" id="KZ678136">
    <property type="protein sequence ID" value="PSN66022.1"/>
    <property type="molecule type" value="Genomic_DNA"/>
</dbReference>
<feature type="region of interest" description="Disordered" evidence="1">
    <location>
        <begin position="41"/>
        <end position="68"/>
    </location>
</feature>
<feature type="compositionally biased region" description="Low complexity" evidence="1">
    <location>
        <begin position="355"/>
        <end position="377"/>
    </location>
</feature>
<keyword evidence="3" id="KW-1185">Reference proteome</keyword>
<organism evidence="2 3">
    <name type="scientific">Corynespora cassiicola Philippines</name>
    <dbReference type="NCBI Taxonomy" id="1448308"/>
    <lineage>
        <taxon>Eukaryota</taxon>
        <taxon>Fungi</taxon>
        <taxon>Dikarya</taxon>
        <taxon>Ascomycota</taxon>
        <taxon>Pezizomycotina</taxon>
        <taxon>Dothideomycetes</taxon>
        <taxon>Pleosporomycetidae</taxon>
        <taxon>Pleosporales</taxon>
        <taxon>Corynesporascaceae</taxon>
        <taxon>Corynespora</taxon>
    </lineage>
</organism>
<feature type="region of interest" description="Disordered" evidence="1">
    <location>
        <begin position="1"/>
        <end position="28"/>
    </location>
</feature>
<sequence length="377" mass="41981">MAKRKRRNGPVASNSEDQNPPERRSSFRSFLNSITPAFLRRSVGSNSRAQPPQRPQTAPNLDHVPSCEDPFDPLRYHNNGRSPPAVLVRILDQIGADGKPCPYDPDFMYSFPRFEEGRARWNFGFCPPQIRSPSVNITGRVNGMTTEAGNLLDTELCASCRRHSPNSHLAVLRRANIAKNSIRTAPGISERFELIEEEFDPPGRRPGRDIYAQLRAFRRENAHLRPRSPHYIATTRPLTTMPPMSPAMEESFATVVSLTEMIDIARQNAARQPSTRQRSDGSSSPDQRANPEPVQGHQASLPEAYARVDPLTQPRSRTPSDPPPPYAQTPLPHHHSIRAPGDAAATPNLNPRPRPSTSRDSSRTLSPSSTNPRPRST</sequence>
<proteinExistence type="predicted"/>
<reference evidence="2 3" key="1">
    <citation type="journal article" date="2018" name="Front. Microbiol.">
        <title>Genome-Wide Analysis of Corynespora cassiicola Leaf Fall Disease Putative Effectors.</title>
        <authorList>
            <person name="Lopez D."/>
            <person name="Ribeiro S."/>
            <person name="Label P."/>
            <person name="Fumanal B."/>
            <person name="Venisse J.S."/>
            <person name="Kohler A."/>
            <person name="de Oliveira R.R."/>
            <person name="Labutti K."/>
            <person name="Lipzen A."/>
            <person name="Lail K."/>
            <person name="Bauer D."/>
            <person name="Ohm R.A."/>
            <person name="Barry K.W."/>
            <person name="Spatafora J."/>
            <person name="Grigoriev I.V."/>
            <person name="Martin F.M."/>
            <person name="Pujade-Renaud V."/>
        </authorList>
    </citation>
    <scope>NUCLEOTIDE SEQUENCE [LARGE SCALE GENOMIC DNA]</scope>
    <source>
        <strain evidence="2 3">Philippines</strain>
    </source>
</reference>
<evidence type="ECO:0000256" key="1">
    <source>
        <dbReference type="SAM" id="MobiDB-lite"/>
    </source>
</evidence>
<feature type="compositionally biased region" description="Low complexity" evidence="1">
    <location>
        <begin position="48"/>
        <end position="59"/>
    </location>
</feature>
<evidence type="ECO:0000313" key="3">
    <source>
        <dbReference type="Proteomes" id="UP000240883"/>
    </source>
</evidence>
<accession>A0A2T2NKR9</accession>
<feature type="region of interest" description="Disordered" evidence="1">
    <location>
        <begin position="266"/>
        <end position="377"/>
    </location>
</feature>